<dbReference type="InterPro" id="IPR036661">
    <property type="entry name" value="Luciferase-like_sf"/>
</dbReference>
<evidence type="ECO:0000313" key="7">
    <source>
        <dbReference type="Proteomes" id="UP001519332"/>
    </source>
</evidence>
<sequence>MTGTFRFGVNMTSVGTRSDWVAKCQRAEDLGYDVILVPDHLSMGAPFPSLMLAASVTTLPQLGTFVLNAGFFNPVLLARDVFAVNTYTDGRFELGLGAGYVREEFEEAGLGWPSAGERVSHLERTVAAIVEKHWDMPLLIGGNGDRVLRLAAKHADTVAFTGLKVVPGNPPLEFLQADEVLERVEFVRAQAGGRTYESNILIQSVVPADDRAAKAGELRQLYKMDFTVEQILELPALLIGQPTEIADQLRAQRDRFGFTYFTVLEPSMEDFAPVLKLLAE</sequence>
<dbReference type="Proteomes" id="UP001519332">
    <property type="component" value="Unassembled WGS sequence"/>
</dbReference>
<dbReference type="PANTHER" id="PTHR42847">
    <property type="entry name" value="ALKANESULFONATE MONOOXYGENASE"/>
    <property type="match status" value="1"/>
</dbReference>
<evidence type="ECO:0000256" key="2">
    <source>
        <dbReference type="ARBA" id="ARBA00022643"/>
    </source>
</evidence>
<dbReference type="Gene3D" id="3.20.20.30">
    <property type="entry name" value="Luciferase-like domain"/>
    <property type="match status" value="1"/>
</dbReference>
<keyword evidence="3" id="KW-0560">Oxidoreductase</keyword>
<dbReference type="NCBIfam" id="TIGR03621">
    <property type="entry name" value="F420_MSMEG_2516"/>
    <property type="match status" value="1"/>
</dbReference>
<keyword evidence="1" id="KW-0285">Flavoprotein</keyword>
<dbReference type="SUPFAM" id="SSF51679">
    <property type="entry name" value="Bacterial luciferase-like"/>
    <property type="match status" value="1"/>
</dbReference>
<reference evidence="6 7" key="1">
    <citation type="submission" date="2021-03" db="EMBL/GenBank/DDBJ databases">
        <title>Sequencing the genomes of 1000 actinobacteria strains.</title>
        <authorList>
            <person name="Klenk H.-P."/>
        </authorList>
    </citation>
    <scope>NUCLEOTIDE SEQUENCE [LARGE SCALE GENOMIC DNA]</scope>
    <source>
        <strain evidence="6 7">DSM 46670</strain>
    </source>
</reference>
<evidence type="ECO:0000256" key="1">
    <source>
        <dbReference type="ARBA" id="ARBA00022630"/>
    </source>
</evidence>
<feature type="domain" description="Luciferase-like" evidence="5">
    <location>
        <begin position="18"/>
        <end position="118"/>
    </location>
</feature>
<dbReference type="InterPro" id="IPR019923">
    <property type="entry name" value="Lucif-like_OxRdtase_MSMEG_2516"/>
</dbReference>
<dbReference type="InterPro" id="IPR011251">
    <property type="entry name" value="Luciferase-like_dom"/>
</dbReference>
<dbReference type="InterPro" id="IPR050172">
    <property type="entry name" value="SsuD_RutA_monooxygenase"/>
</dbReference>
<organism evidence="6 7">
    <name type="scientific">Kibdelosporangium banguiense</name>
    <dbReference type="NCBI Taxonomy" id="1365924"/>
    <lineage>
        <taxon>Bacteria</taxon>
        <taxon>Bacillati</taxon>
        <taxon>Actinomycetota</taxon>
        <taxon>Actinomycetes</taxon>
        <taxon>Pseudonocardiales</taxon>
        <taxon>Pseudonocardiaceae</taxon>
        <taxon>Kibdelosporangium</taxon>
    </lineage>
</organism>
<keyword evidence="7" id="KW-1185">Reference proteome</keyword>
<keyword evidence="2" id="KW-0288">FMN</keyword>
<evidence type="ECO:0000259" key="5">
    <source>
        <dbReference type="Pfam" id="PF00296"/>
    </source>
</evidence>
<comment type="caution">
    <text evidence="6">The sequence shown here is derived from an EMBL/GenBank/DDBJ whole genome shotgun (WGS) entry which is preliminary data.</text>
</comment>
<dbReference type="PANTHER" id="PTHR42847:SF4">
    <property type="entry name" value="ALKANESULFONATE MONOOXYGENASE-RELATED"/>
    <property type="match status" value="1"/>
</dbReference>
<gene>
    <name evidence="6" type="ORF">JOF56_005840</name>
</gene>
<dbReference type="RefSeq" id="WP_209642651.1">
    <property type="nucleotide sequence ID" value="NZ_JAGINW010000001.1"/>
</dbReference>
<dbReference type="Pfam" id="PF00296">
    <property type="entry name" value="Bac_luciferase"/>
    <property type="match status" value="1"/>
</dbReference>
<name>A0ABS4TM31_9PSEU</name>
<evidence type="ECO:0000256" key="4">
    <source>
        <dbReference type="ARBA" id="ARBA00023033"/>
    </source>
</evidence>
<keyword evidence="4" id="KW-0503">Monooxygenase</keyword>
<evidence type="ECO:0000256" key="3">
    <source>
        <dbReference type="ARBA" id="ARBA00023002"/>
    </source>
</evidence>
<dbReference type="EMBL" id="JAGINW010000001">
    <property type="protein sequence ID" value="MBP2325455.1"/>
    <property type="molecule type" value="Genomic_DNA"/>
</dbReference>
<evidence type="ECO:0000313" key="6">
    <source>
        <dbReference type="EMBL" id="MBP2325455.1"/>
    </source>
</evidence>
<protein>
    <submittedName>
        <fullName evidence="6">F420-dependent oxidoreductase</fullName>
    </submittedName>
</protein>
<accession>A0ABS4TM31</accession>
<proteinExistence type="predicted"/>